<dbReference type="AlphaFoldDB" id="A0A8H6A3E9"/>
<comment type="caution">
    <text evidence="2">The sequence shown here is derived from an EMBL/GenBank/DDBJ whole genome shotgun (WGS) entry which is preliminary data.</text>
</comment>
<dbReference type="Gene3D" id="1.10.1040.10">
    <property type="entry name" value="N-(1-d-carboxylethyl)-l-norvaline Dehydrogenase, domain 2"/>
    <property type="match status" value="1"/>
</dbReference>
<feature type="domain" description="Ketopantoate reductase C-terminal" evidence="1">
    <location>
        <begin position="60"/>
        <end position="146"/>
    </location>
</feature>
<evidence type="ECO:0000313" key="2">
    <source>
        <dbReference type="EMBL" id="KAF5862013.1"/>
    </source>
</evidence>
<gene>
    <name evidence="2" type="ORF">ETB97_012251</name>
</gene>
<reference evidence="2 3" key="1">
    <citation type="submission" date="2019-04" db="EMBL/GenBank/DDBJ databases">
        <title>Aspergillus burnettii sp. nov., novel species from soil in southeast Queensland.</title>
        <authorList>
            <person name="Gilchrist C.L.M."/>
            <person name="Pitt J.I."/>
            <person name="Lange L."/>
            <person name="Lacey H.J."/>
            <person name="Vuong D."/>
            <person name="Midgley D.J."/>
            <person name="Greenfield P."/>
            <person name="Bradbury M."/>
            <person name="Lacey E."/>
            <person name="Busk P.K."/>
            <person name="Pilgaard B."/>
            <person name="Chooi Y.H."/>
            <person name="Piggott A.M."/>
        </authorList>
    </citation>
    <scope>NUCLEOTIDE SEQUENCE [LARGE SCALE GENOMIC DNA]</scope>
    <source>
        <strain evidence="2 3">FRR 5400</strain>
    </source>
</reference>
<dbReference type="EMBL" id="SPNV01000084">
    <property type="protein sequence ID" value="KAF5862013.1"/>
    <property type="molecule type" value="Genomic_DNA"/>
</dbReference>
<dbReference type="GO" id="GO:0005737">
    <property type="term" value="C:cytoplasm"/>
    <property type="evidence" value="ECO:0007669"/>
    <property type="project" value="TreeGrafter"/>
</dbReference>
<dbReference type="InterPro" id="IPR013328">
    <property type="entry name" value="6PGD_dom2"/>
</dbReference>
<dbReference type="InterPro" id="IPR051402">
    <property type="entry name" value="KPR-Related"/>
</dbReference>
<dbReference type="PANTHER" id="PTHR21708">
    <property type="entry name" value="PROBABLE 2-DEHYDROPANTOATE 2-REDUCTASE"/>
    <property type="match status" value="1"/>
</dbReference>
<dbReference type="InterPro" id="IPR008927">
    <property type="entry name" value="6-PGluconate_DH-like_C_sf"/>
</dbReference>
<dbReference type="SUPFAM" id="SSF48179">
    <property type="entry name" value="6-phosphogluconate dehydrogenase C-terminal domain-like"/>
    <property type="match status" value="1"/>
</dbReference>
<organism evidence="2 3">
    <name type="scientific">Petromyces alliaceus</name>
    <name type="common">Aspergillus alliaceus</name>
    <dbReference type="NCBI Taxonomy" id="209559"/>
    <lineage>
        <taxon>Eukaryota</taxon>
        <taxon>Fungi</taxon>
        <taxon>Dikarya</taxon>
        <taxon>Ascomycota</taxon>
        <taxon>Pezizomycotina</taxon>
        <taxon>Eurotiomycetes</taxon>
        <taxon>Eurotiomycetidae</taxon>
        <taxon>Eurotiales</taxon>
        <taxon>Aspergillaceae</taxon>
        <taxon>Aspergillus</taxon>
        <taxon>Aspergillus subgen. Circumdati</taxon>
    </lineage>
</organism>
<name>A0A8H6A3E9_PETAA</name>
<accession>A0A8H6A3E9</accession>
<dbReference type="InterPro" id="IPR013752">
    <property type="entry name" value="KPA_reductase"/>
</dbReference>
<protein>
    <recommendedName>
        <fullName evidence="1">Ketopantoate reductase C-terminal domain-containing protein</fullName>
    </recommendedName>
</protein>
<evidence type="ECO:0000313" key="3">
    <source>
        <dbReference type="Proteomes" id="UP000541154"/>
    </source>
</evidence>
<dbReference type="PANTHER" id="PTHR21708:SF30">
    <property type="entry name" value="2-DEHYDROPANTOATE 2-REDUCTASE-RELATED"/>
    <property type="match status" value="1"/>
</dbReference>
<keyword evidence="3" id="KW-1185">Reference proteome</keyword>
<evidence type="ECO:0000259" key="1">
    <source>
        <dbReference type="Pfam" id="PF08546"/>
    </source>
</evidence>
<proteinExistence type="predicted"/>
<dbReference type="Proteomes" id="UP000541154">
    <property type="component" value="Unassembled WGS sequence"/>
</dbReference>
<dbReference type="Pfam" id="PF08546">
    <property type="entry name" value="ApbA_C"/>
    <property type="match status" value="1"/>
</dbReference>
<sequence>MIDSHEIAPGVTEHSSADDLVIGTFPNPNLDVAIEQAAAARFVALYSASGKTRCVLTPDVAYSRWRKLIFNACLNSICALTGLDTGRIRLEGDMAETLVRPAMDEIRAAAAAVGVDLSGYVCERVIGAYPVTMYLPPSMLEDVRKGCTCSF</sequence>